<gene>
    <name evidence="3" type="ORF">TCDM_05772</name>
</gene>
<feature type="compositionally biased region" description="Basic and acidic residues" evidence="1">
    <location>
        <begin position="299"/>
        <end position="314"/>
    </location>
</feature>
<feature type="compositionally biased region" description="Gly residues" evidence="1">
    <location>
        <begin position="124"/>
        <end position="133"/>
    </location>
</feature>
<dbReference type="AlphaFoldDB" id="V5DEC3"/>
<evidence type="ECO:0000256" key="2">
    <source>
        <dbReference type="SAM" id="Phobius"/>
    </source>
</evidence>
<dbReference type="VEuPathDB" id="TriTrypDB:TCDM_05772"/>
<evidence type="ECO:0000313" key="3">
    <source>
        <dbReference type="EMBL" id="ESS65791.1"/>
    </source>
</evidence>
<feature type="transmembrane region" description="Helical" evidence="2">
    <location>
        <begin position="43"/>
        <end position="63"/>
    </location>
</feature>
<keyword evidence="2" id="KW-0812">Transmembrane</keyword>
<organism evidence="3 4">
    <name type="scientific">Trypanosoma cruzi Dm28c</name>
    <dbReference type="NCBI Taxonomy" id="1416333"/>
    <lineage>
        <taxon>Eukaryota</taxon>
        <taxon>Discoba</taxon>
        <taxon>Euglenozoa</taxon>
        <taxon>Kinetoplastea</taxon>
        <taxon>Metakinetoplastina</taxon>
        <taxon>Trypanosomatida</taxon>
        <taxon>Trypanosomatidae</taxon>
        <taxon>Trypanosoma</taxon>
        <taxon>Schizotrypanum</taxon>
    </lineage>
</organism>
<feature type="region of interest" description="Disordered" evidence="1">
    <location>
        <begin position="113"/>
        <end position="394"/>
    </location>
</feature>
<comment type="caution">
    <text evidence="3">The sequence shown here is derived from an EMBL/GenBank/DDBJ whole genome shotgun (WGS) entry which is preliminary data.</text>
</comment>
<accession>V5DEC3</accession>
<name>V5DEC3_TRYCR</name>
<feature type="compositionally biased region" description="Polar residues" evidence="1">
    <location>
        <begin position="228"/>
        <end position="250"/>
    </location>
</feature>
<feature type="compositionally biased region" description="Polar residues" evidence="1">
    <location>
        <begin position="376"/>
        <end position="388"/>
    </location>
</feature>
<keyword evidence="2" id="KW-1133">Transmembrane helix</keyword>
<dbReference type="Proteomes" id="UP000017861">
    <property type="component" value="Unassembled WGS sequence"/>
</dbReference>
<feature type="compositionally biased region" description="Polar residues" evidence="1">
    <location>
        <begin position="268"/>
        <end position="277"/>
    </location>
</feature>
<feature type="compositionally biased region" description="Basic and acidic residues" evidence="1">
    <location>
        <begin position="252"/>
        <end position="266"/>
    </location>
</feature>
<evidence type="ECO:0000313" key="4">
    <source>
        <dbReference type="Proteomes" id="UP000017861"/>
    </source>
</evidence>
<feature type="compositionally biased region" description="Polar residues" evidence="1">
    <location>
        <begin position="315"/>
        <end position="324"/>
    </location>
</feature>
<feature type="compositionally biased region" description="Basic and acidic residues" evidence="1">
    <location>
        <begin position="278"/>
        <end position="288"/>
    </location>
</feature>
<feature type="compositionally biased region" description="Polar residues" evidence="1">
    <location>
        <begin position="334"/>
        <end position="368"/>
    </location>
</feature>
<dbReference type="EMBL" id="AYLP01000057">
    <property type="protein sequence ID" value="ESS65791.1"/>
    <property type="molecule type" value="Genomic_DNA"/>
</dbReference>
<keyword evidence="2" id="KW-0472">Membrane</keyword>
<dbReference type="OrthoDB" id="254070at2759"/>
<feature type="compositionally biased region" description="Basic and acidic residues" evidence="1">
    <location>
        <begin position="199"/>
        <end position="214"/>
    </location>
</feature>
<sequence>MERCVAVFYCDLSLLLLPLCVDGVLVCAEGYTQVTGVMAMMAGRVLLVCALCVLWCGAGGVYARDIENNAEGVCMVPGRFGKKTSYLSSGCHKTTPKLSLRPALPIPAIQAEDTEEDAGSDITLGGGGGGGSGVNSAGQGVTGSSQAGSVPGAGPLPPAGASGGGGNPSGPVAPGGDSSPDRGVDTEASASISPTSQSESEKKVLQEDEAKDQSHQLPNGRAQDTPVVETQSQGSDITRVQDVGDTSTLVFKQERPSEEPEKKVGDSHTLQTVNSPEDPNKELQEKALPELSNAPLPEPKTDHPKKNPEKEKTGRQNTSASTDSSSKKEGNNEDPASTSDTAESVSTGSQEQAATTSSNEGSSPLQKETSTEKTTVENSQPSDTAQTKKSQKCK</sequence>
<feature type="transmembrane region" description="Helical" evidence="2">
    <location>
        <begin position="6"/>
        <end position="31"/>
    </location>
</feature>
<protein>
    <submittedName>
        <fullName evidence="3">Mucin-associated surface protein (MASP)</fullName>
    </submittedName>
</protein>
<feature type="compositionally biased region" description="Polar residues" evidence="1">
    <location>
        <begin position="188"/>
        <end position="198"/>
    </location>
</feature>
<reference evidence="3 4" key="1">
    <citation type="journal article" date="2014" name="Genome Announc.">
        <title>Trypanosoma cruzi Clone Dm28c Draft Genome Sequence.</title>
        <authorList>
            <person name="Grisard E.C."/>
            <person name="Teixeira S.M."/>
            <person name="de Almeida L.G."/>
            <person name="Stoco P.H."/>
            <person name="Gerber A.L."/>
            <person name="Talavera-Lopez C."/>
            <person name="Lima O.C."/>
            <person name="Andersson B."/>
            <person name="de Vasconcelos A.T."/>
        </authorList>
    </citation>
    <scope>NUCLEOTIDE SEQUENCE [LARGE SCALE GENOMIC DNA]</scope>
    <source>
        <strain evidence="3 4">Dm28c</strain>
    </source>
</reference>
<proteinExistence type="predicted"/>
<evidence type="ECO:0000256" key="1">
    <source>
        <dbReference type="SAM" id="MobiDB-lite"/>
    </source>
</evidence>